<gene>
    <name evidence="1" type="ORF">RFULGI_LOCUS940</name>
</gene>
<organism evidence="1 2">
    <name type="scientific">Racocetra fulgida</name>
    <dbReference type="NCBI Taxonomy" id="60492"/>
    <lineage>
        <taxon>Eukaryota</taxon>
        <taxon>Fungi</taxon>
        <taxon>Fungi incertae sedis</taxon>
        <taxon>Mucoromycota</taxon>
        <taxon>Glomeromycotina</taxon>
        <taxon>Glomeromycetes</taxon>
        <taxon>Diversisporales</taxon>
        <taxon>Gigasporaceae</taxon>
        <taxon>Racocetra</taxon>
    </lineage>
</organism>
<name>A0A9N8Z1J0_9GLOM</name>
<dbReference type="CDD" id="cd05379">
    <property type="entry name" value="CAP_bacterial"/>
    <property type="match status" value="1"/>
</dbReference>
<dbReference type="Gene3D" id="3.40.33.10">
    <property type="entry name" value="CAP"/>
    <property type="match status" value="1"/>
</dbReference>
<evidence type="ECO:0000313" key="1">
    <source>
        <dbReference type="EMBL" id="CAG8466942.1"/>
    </source>
</evidence>
<dbReference type="InterPro" id="IPR035940">
    <property type="entry name" value="CAP_sf"/>
</dbReference>
<dbReference type="OrthoDB" id="568194at2759"/>
<reference evidence="1" key="1">
    <citation type="submission" date="2021-06" db="EMBL/GenBank/DDBJ databases">
        <authorList>
            <person name="Kallberg Y."/>
            <person name="Tangrot J."/>
            <person name="Rosling A."/>
        </authorList>
    </citation>
    <scope>NUCLEOTIDE SEQUENCE</scope>
    <source>
        <strain evidence="1">IN212</strain>
    </source>
</reference>
<accession>A0A9N8Z1J0</accession>
<protein>
    <submittedName>
        <fullName evidence="1">12473_t:CDS:1</fullName>
    </submittedName>
</protein>
<dbReference type="EMBL" id="CAJVPZ010000495">
    <property type="protein sequence ID" value="CAG8466942.1"/>
    <property type="molecule type" value="Genomic_DNA"/>
</dbReference>
<comment type="caution">
    <text evidence="1">The sequence shown here is derived from an EMBL/GenBank/DDBJ whole genome shotgun (WGS) entry which is preliminary data.</text>
</comment>
<sequence length="100" mass="11115">MSSARQLTHDDPAGSLGTRFEKHGYSYTCAGENVAEANILNKEFKDCGFGRVGNYWTQDFGATNEDPPVKHPKLIKVIHHEPPKHDVPIAKPKPTCTKKL</sequence>
<evidence type="ECO:0000313" key="2">
    <source>
        <dbReference type="Proteomes" id="UP000789396"/>
    </source>
</evidence>
<dbReference type="Proteomes" id="UP000789396">
    <property type="component" value="Unassembled WGS sequence"/>
</dbReference>
<dbReference type="AlphaFoldDB" id="A0A9N8Z1J0"/>
<proteinExistence type="predicted"/>
<keyword evidence="2" id="KW-1185">Reference proteome</keyword>